<evidence type="ECO:0000259" key="1">
    <source>
        <dbReference type="Pfam" id="PF09967"/>
    </source>
</evidence>
<dbReference type="PANTHER" id="PTHR38730:SF1">
    <property type="entry name" value="SLL7028 PROTEIN"/>
    <property type="match status" value="1"/>
</dbReference>
<feature type="domain" description="VWA-like" evidence="1">
    <location>
        <begin position="325"/>
        <end position="464"/>
    </location>
</feature>
<accession>C6LKM6</accession>
<evidence type="ECO:0000259" key="2">
    <source>
        <dbReference type="Pfam" id="PF13203"/>
    </source>
</evidence>
<dbReference type="Proteomes" id="UP000005561">
    <property type="component" value="Unassembled WGS sequence"/>
</dbReference>
<dbReference type="EMBL" id="ACCL02000025">
    <property type="protein sequence ID" value="EET58763.1"/>
    <property type="molecule type" value="Genomic_DNA"/>
</dbReference>
<evidence type="ECO:0008006" key="5">
    <source>
        <dbReference type="Google" id="ProtNLM"/>
    </source>
</evidence>
<evidence type="ECO:0000313" key="4">
    <source>
        <dbReference type="Proteomes" id="UP000005561"/>
    </source>
</evidence>
<dbReference type="InterPro" id="IPR025154">
    <property type="entry name" value="Put_metallopeptidase_dom"/>
</dbReference>
<name>C6LKM6_9FIRM</name>
<dbReference type="AlphaFoldDB" id="C6LKM6"/>
<feature type="domain" description="Putative metallopeptidase" evidence="2">
    <location>
        <begin position="56"/>
        <end position="200"/>
    </location>
</feature>
<dbReference type="Pfam" id="PF13203">
    <property type="entry name" value="DUF2201_N"/>
    <property type="match status" value="1"/>
</dbReference>
<dbReference type="SUPFAM" id="SSF53300">
    <property type="entry name" value="vWA-like"/>
    <property type="match status" value="1"/>
</dbReference>
<sequence length="476" mass="56012">MQGVAGTAPGSLFAGIKQLRRLKEPAGERGGKRLQDIMEREQEFRRRMESAGRHILAQARDELFLHMRFLDVALSSFSYVMDGSVETVATDGNFIYYNTRYLGGEFSTERKRINRIYLHMVLHCLFGHVFRQPQGAQEYWDLACDIAMESIIDDMQIRCVKLPVSWEREKLYKELRQELKVLTAEGICHVLEEKKPEEAELAKWRREFTVDEHSRWCRSPEHPRDVQTRDRWQDIREKMEMDMDTFSKEASEESGGLKEQLKVVQRETMDYRTFLKKFAVLKEAVQVDTDQFDYVFYSYGLSLYGNMPLIEPQETKEVKRIEEFAVVIDTSMSCSGELVRAFLEETYAILTEQETFFRRINLHIIQCDERVQADTKISSVEELEEYMEHFEIIGSGGTDFRPAFAYVEQLIREREFTNLKGLLYFTDGFGIYPKRMPPFETAFLFVEEEQADTGVPPWAMKLVIRRQDLQRHRKKE</sequence>
<protein>
    <recommendedName>
        <fullName evidence="5">VWA-like domain-containing protein</fullName>
    </recommendedName>
</protein>
<dbReference type="eggNOG" id="COG3864">
    <property type="taxonomic scope" value="Bacteria"/>
</dbReference>
<keyword evidence="4" id="KW-1185">Reference proteome</keyword>
<organism evidence="3 4">
    <name type="scientific">Marvinbryantia formatexigens DSM 14469</name>
    <dbReference type="NCBI Taxonomy" id="478749"/>
    <lineage>
        <taxon>Bacteria</taxon>
        <taxon>Bacillati</taxon>
        <taxon>Bacillota</taxon>
        <taxon>Clostridia</taxon>
        <taxon>Lachnospirales</taxon>
        <taxon>Lachnospiraceae</taxon>
        <taxon>Marvinbryantia</taxon>
    </lineage>
</organism>
<dbReference type="InterPro" id="IPR036465">
    <property type="entry name" value="vWFA_dom_sf"/>
</dbReference>
<dbReference type="Pfam" id="PF09967">
    <property type="entry name" value="DUF2201"/>
    <property type="match status" value="1"/>
</dbReference>
<evidence type="ECO:0000313" key="3">
    <source>
        <dbReference type="EMBL" id="EET58763.1"/>
    </source>
</evidence>
<dbReference type="STRING" id="168384.SAMN05660368_03062"/>
<dbReference type="PANTHER" id="PTHR38730">
    <property type="entry name" value="SLL7028 PROTEIN"/>
    <property type="match status" value="1"/>
</dbReference>
<dbReference type="CDD" id="cd00198">
    <property type="entry name" value="vWFA"/>
    <property type="match status" value="1"/>
</dbReference>
<proteinExistence type="predicted"/>
<dbReference type="InterPro" id="IPR018698">
    <property type="entry name" value="VWA-like_dom"/>
</dbReference>
<reference evidence="3" key="1">
    <citation type="submission" date="2009-07" db="EMBL/GenBank/DDBJ databases">
        <authorList>
            <person name="Weinstock G."/>
            <person name="Sodergren E."/>
            <person name="Clifton S."/>
            <person name="Fulton L."/>
            <person name="Fulton B."/>
            <person name="Courtney L."/>
            <person name="Fronick C."/>
            <person name="Harrison M."/>
            <person name="Strong C."/>
            <person name="Farmer C."/>
            <person name="Delahaunty K."/>
            <person name="Markovic C."/>
            <person name="Hall O."/>
            <person name="Minx P."/>
            <person name="Tomlinson C."/>
            <person name="Mitreva M."/>
            <person name="Nelson J."/>
            <person name="Hou S."/>
            <person name="Wollam A."/>
            <person name="Pepin K.H."/>
            <person name="Johnson M."/>
            <person name="Bhonagiri V."/>
            <person name="Nash W.E."/>
            <person name="Warren W."/>
            <person name="Chinwalla A."/>
            <person name="Mardis E.R."/>
            <person name="Wilson R.K."/>
        </authorList>
    </citation>
    <scope>NUCLEOTIDE SEQUENCE [LARGE SCALE GENOMIC DNA]</scope>
    <source>
        <strain evidence="3">DSM 14469</strain>
    </source>
</reference>
<comment type="caution">
    <text evidence="3">The sequence shown here is derived from an EMBL/GenBank/DDBJ whole genome shotgun (WGS) entry which is preliminary data.</text>
</comment>
<gene>
    <name evidence="3" type="ORF">BRYFOR_09222</name>
</gene>